<keyword evidence="4" id="KW-1185">Reference proteome</keyword>
<dbReference type="AlphaFoldDB" id="A0A316GFJ8"/>
<dbReference type="PANTHER" id="PTHR11091:SF0">
    <property type="entry name" value="MALATE DEHYDROGENASE"/>
    <property type="match status" value="1"/>
</dbReference>
<dbReference type="Gene3D" id="3.30.1370.60">
    <property type="entry name" value="Hypothetical oxidoreductase yiak, domain 2"/>
    <property type="match status" value="1"/>
</dbReference>
<comment type="caution">
    <text evidence="3">The sequence shown here is derived from an EMBL/GenBank/DDBJ whole genome shotgun (WGS) entry which is preliminary data.</text>
</comment>
<name>A0A316GFJ8_9RHOB</name>
<dbReference type="InterPro" id="IPR003767">
    <property type="entry name" value="Malate/L-lactate_DH-like"/>
</dbReference>
<dbReference type="GO" id="GO:0016491">
    <property type="term" value="F:oxidoreductase activity"/>
    <property type="evidence" value="ECO:0007669"/>
    <property type="project" value="UniProtKB-KW"/>
</dbReference>
<accession>A0A316GFJ8</accession>
<dbReference type="InterPro" id="IPR036111">
    <property type="entry name" value="Mal/L-sulfo/L-lacto_DH-like_sf"/>
</dbReference>
<evidence type="ECO:0000313" key="4">
    <source>
        <dbReference type="Proteomes" id="UP000245708"/>
    </source>
</evidence>
<dbReference type="PANTHER" id="PTHR11091">
    <property type="entry name" value="OXIDOREDUCTASE-RELATED"/>
    <property type="match status" value="1"/>
</dbReference>
<comment type="similarity">
    <text evidence="1">Belongs to the LDH2/MDH2 oxidoreductase family.</text>
</comment>
<dbReference type="Gene3D" id="1.10.1530.10">
    <property type="match status" value="1"/>
</dbReference>
<evidence type="ECO:0000256" key="1">
    <source>
        <dbReference type="ARBA" id="ARBA00006056"/>
    </source>
</evidence>
<dbReference type="Pfam" id="PF02615">
    <property type="entry name" value="Ldh_2"/>
    <property type="match status" value="1"/>
</dbReference>
<keyword evidence="2" id="KW-0560">Oxidoreductase</keyword>
<gene>
    <name evidence="3" type="ORF">C7455_11091</name>
</gene>
<dbReference type="Proteomes" id="UP000245708">
    <property type="component" value="Unassembled WGS sequence"/>
</dbReference>
<evidence type="ECO:0000313" key="3">
    <source>
        <dbReference type="EMBL" id="PWK58150.1"/>
    </source>
</evidence>
<dbReference type="InterPro" id="IPR043143">
    <property type="entry name" value="Mal/L-sulf/L-lact_DH-like_NADP"/>
</dbReference>
<dbReference type="RefSeq" id="WP_109670264.1">
    <property type="nucleotide sequence ID" value="NZ_QGGW01000010.1"/>
</dbReference>
<protein>
    <submittedName>
        <fullName evidence="3">LDH2 family malate/lactate/ureidoglycolate dehydrogenase</fullName>
    </submittedName>
</protein>
<proteinExistence type="inferred from homology"/>
<organism evidence="3 4">
    <name type="scientific">Roseicyclus mahoneyensis</name>
    <dbReference type="NCBI Taxonomy" id="164332"/>
    <lineage>
        <taxon>Bacteria</taxon>
        <taxon>Pseudomonadati</taxon>
        <taxon>Pseudomonadota</taxon>
        <taxon>Alphaproteobacteria</taxon>
        <taxon>Rhodobacterales</taxon>
        <taxon>Roseobacteraceae</taxon>
        <taxon>Roseicyclus</taxon>
    </lineage>
</organism>
<dbReference type="SUPFAM" id="SSF89733">
    <property type="entry name" value="L-sulfolactate dehydrogenase-like"/>
    <property type="match status" value="1"/>
</dbReference>
<sequence length="351" mass="36650">METRTKVAPEALTDFATDCYRALGVADDAARLLADTLVQSDLWGHPSHGVMRLFWYGARLETGATRADVALPADPAPPALGLIDGQDGIGQVVAKAAMEQAIRAAKLHGIAAVSVRRSGHFGTAMYFTKMAAEAGCIGFISTNASAAMAPWGGREKRIGNNPFSWAAPAGRHAPMMVDMANTAVARGKLYVARTRGEAIPEGWAIDADGRVTIDPAVGIAGTILPMAGHKGYAITFAMEVLSGVLSGSAFAPDVVGPYMPEGASGAGHFVMAVDIARLRPLAEFGADMERLIATMKDAPRATGVAEIFYPGEMEARHDATARVEGLQLPADVVQDLAQGAARLGIALPFGI</sequence>
<dbReference type="OrthoDB" id="9811519at2"/>
<reference evidence="3 4" key="1">
    <citation type="submission" date="2018-05" db="EMBL/GenBank/DDBJ databases">
        <title>Genomic Encyclopedia of Type Strains, Phase IV (KMG-IV): sequencing the most valuable type-strain genomes for metagenomic binning, comparative biology and taxonomic classification.</title>
        <authorList>
            <person name="Goeker M."/>
        </authorList>
    </citation>
    <scope>NUCLEOTIDE SEQUENCE [LARGE SCALE GENOMIC DNA]</scope>
    <source>
        <strain evidence="3 4">DSM 16097</strain>
    </source>
</reference>
<dbReference type="InterPro" id="IPR043144">
    <property type="entry name" value="Mal/L-sulf/L-lact_DH-like_ah"/>
</dbReference>
<dbReference type="EMBL" id="QGGW01000010">
    <property type="protein sequence ID" value="PWK58150.1"/>
    <property type="molecule type" value="Genomic_DNA"/>
</dbReference>
<evidence type="ECO:0000256" key="2">
    <source>
        <dbReference type="ARBA" id="ARBA00023002"/>
    </source>
</evidence>